<proteinExistence type="inferred from homology"/>
<dbReference type="GeneID" id="19014301"/>
<gene>
    <name evidence="5" type="ORF">Bathy08g03220</name>
</gene>
<keyword evidence="3" id="KW-0493">Microtubule</keyword>
<comment type="similarity">
    <text evidence="1 3">Belongs to the TBCA family.</text>
</comment>
<keyword evidence="3" id="KW-0963">Cytoplasm</keyword>
<dbReference type="Proteomes" id="UP000198341">
    <property type="component" value="Chromosome 8"/>
</dbReference>
<dbReference type="SUPFAM" id="SSF46988">
    <property type="entry name" value="Tubulin chaperone cofactor A"/>
    <property type="match status" value="1"/>
</dbReference>
<comment type="subcellular location">
    <subcellularLocation>
        <location evidence="3">Cytoplasm</location>
        <location evidence="3">Cytoskeleton</location>
    </subcellularLocation>
</comment>
<dbReference type="PANTHER" id="PTHR21500">
    <property type="entry name" value="TUBULIN-SPECIFIC CHAPERONE A"/>
    <property type="match status" value="1"/>
</dbReference>
<dbReference type="KEGG" id="bpg:Bathy08g03220"/>
<accession>K8EIL2</accession>
<keyword evidence="3" id="KW-0206">Cytoskeleton</keyword>
<evidence type="ECO:0000256" key="3">
    <source>
        <dbReference type="RuleBase" id="RU364030"/>
    </source>
</evidence>
<organism evidence="5 6">
    <name type="scientific">Bathycoccus prasinos</name>
    <dbReference type="NCBI Taxonomy" id="41875"/>
    <lineage>
        <taxon>Eukaryota</taxon>
        <taxon>Viridiplantae</taxon>
        <taxon>Chlorophyta</taxon>
        <taxon>Mamiellophyceae</taxon>
        <taxon>Mamiellales</taxon>
        <taxon>Bathycoccaceae</taxon>
        <taxon>Bathycoccus</taxon>
    </lineage>
</organism>
<dbReference type="PANTHER" id="PTHR21500:SF0">
    <property type="entry name" value="TUBULIN-SPECIFIC CHAPERONE A"/>
    <property type="match status" value="1"/>
</dbReference>
<name>K8EIL2_9CHLO</name>
<dbReference type="InterPro" id="IPR036126">
    <property type="entry name" value="TBCA_sf"/>
</dbReference>
<sequence length="131" mass="15772">MQREKRISQVLRELKIKTGVLRRLSKEREMYEREVLDFTSRIEKDERIDRNDDDETNDNNNARQRKQCLEESKAMVRDTFVRLEKAFVDLEEFVETLVEGKEDFDVRDEVTGKEEFRLAKEQVERVKPSLC</sequence>
<reference evidence="5 6" key="1">
    <citation type="submission" date="2011-10" db="EMBL/GenBank/DDBJ databases">
        <authorList>
            <person name="Genoscope - CEA"/>
        </authorList>
    </citation>
    <scope>NUCLEOTIDE SEQUENCE [LARGE SCALE GENOMIC DNA]</scope>
    <source>
        <strain evidence="5 6">RCC 1105</strain>
    </source>
</reference>
<protein>
    <recommendedName>
        <fullName evidence="3">Tubulin-specific chaperone A</fullName>
    </recommendedName>
</protein>
<keyword evidence="6" id="KW-1185">Reference proteome</keyword>
<dbReference type="Gene3D" id="1.20.58.90">
    <property type="match status" value="1"/>
</dbReference>
<comment type="subunit">
    <text evidence="3">Supercomplex made of cofactors A to E. Cofactors A and D function by capturing and stabilizing tubulin in a quasi-native conformation. Cofactor E binds to the cofactor D-tubulin complex; interaction with cofactor C then causes the release of tubulin polypeptides that are committed to the native state.</text>
</comment>
<dbReference type="Pfam" id="PF02970">
    <property type="entry name" value="TBCA"/>
    <property type="match status" value="1"/>
</dbReference>
<dbReference type="GO" id="GO:0007023">
    <property type="term" value="P:post-chaperonin tubulin folding pathway"/>
    <property type="evidence" value="ECO:0007669"/>
    <property type="project" value="UniProtKB-UniRule"/>
</dbReference>
<dbReference type="RefSeq" id="XP_007511723.1">
    <property type="nucleotide sequence ID" value="XM_007511661.1"/>
</dbReference>
<dbReference type="AlphaFoldDB" id="K8EIL2"/>
<dbReference type="STRING" id="41875.K8EIL2"/>
<evidence type="ECO:0000313" key="6">
    <source>
        <dbReference type="Proteomes" id="UP000198341"/>
    </source>
</evidence>
<evidence type="ECO:0000313" key="5">
    <source>
        <dbReference type="EMBL" id="CCO17844.1"/>
    </source>
</evidence>
<dbReference type="GO" id="GO:0048487">
    <property type="term" value="F:beta-tubulin binding"/>
    <property type="evidence" value="ECO:0007669"/>
    <property type="project" value="InterPro"/>
</dbReference>
<dbReference type="EMBL" id="FO082271">
    <property type="protein sequence ID" value="CCO17844.1"/>
    <property type="molecule type" value="Genomic_DNA"/>
</dbReference>
<evidence type="ECO:0000256" key="1">
    <source>
        <dbReference type="ARBA" id="ARBA00006806"/>
    </source>
</evidence>
<dbReference type="GO" id="GO:0005829">
    <property type="term" value="C:cytosol"/>
    <property type="evidence" value="ECO:0007669"/>
    <property type="project" value="TreeGrafter"/>
</dbReference>
<dbReference type="GO" id="GO:0007021">
    <property type="term" value="P:tubulin complex assembly"/>
    <property type="evidence" value="ECO:0007669"/>
    <property type="project" value="UniProtKB-UniRule"/>
</dbReference>
<keyword evidence="2 3" id="KW-0143">Chaperone</keyword>
<feature type="region of interest" description="Disordered" evidence="4">
    <location>
        <begin position="46"/>
        <end position="66"/>
    </location>
</feature>
<dbReference type="InterPro" id="IPR004226">
    <property type="entry name" value="TBCA"/>
</dbReference>
<dbReference type="OrthoDB" id="296187at2759"/>
<evidence type="ECO:0000256" key="2">
    <source>
        <dbReference type="ARBA" id="ARBA00023186"/>
    </source>
</evidence>
<evidence type="ECO:0000256" key="4">
    <source>
        <dbReference type="SAM" id="MobiDB-lite"/>
    </source>
</evidence>
<dbReference type="GO" id="GO:0005874">
    <property type="term" value="C:microtubule"/>
    <property type="evidence" value="ECO:0007669"/>
    <property type="project" value="UniProtKB-KW"/>
</dbReference>